<dbReference type="Gramene" id="Ma08_t10200.1">
    <property type="protein sequence ID" value="Ma08_p10200.1"/>
    <property type="gene ID" value="Ma08_g10200"/>
</dbReference>
<evidence type="ECO:0000256" key="3">
    <source>
        <dbReference type="ARBA" id="ARBA00023180"/>
    </source>
</evidence>
<reference evidence="5" key="2">
    <citation type="submission" date="2021-05" db="UniProtKB">
        <authorList>
            <consortium name="EnsemblPlants"/>
        </authorList>
    </citation>
    <scope>IDENTIFICATION</scope>
    <source>
        <strain evidence="5">subsp. malaccensis</strain>
    </source>
</reference>
<proteinExistence type="inferred from homology"/>
<dbReference type="EnsemblPlants" id="Ma08_t10200.1">
    <property type="protein sequence ID" value="Ma08_p10200.1"/>
    <property type="gene ID" value="Ma08_g10200"/>
</dbReference>
<dbReference type="PANTHER" id="PTHR31052:SF3">
    <property type="entry name" value="COBRA-LIKE PROTEIN 7"/>
    <property type="match status" value="1"/>
</dbReference>
<comment type="similarity">
    <text evidence="1">Belongs to the COBRA family.</text>
</comment>
<dbReference type="Proteomes" id="UP000012960">
    <property type="component" value="Unplaced"/>
</dbReference>
<protein>
    <submittedName>
        <fullName evidence="4">(wild Malaysian banana) hypothetical protein</fullName>
    </submittedName>
</protein>
<keyword evidence="2" id="KW-0732">Signal</keyword>
<keyword evidence="3" id="KW-0325">Glycoprotein</keyword>
<name>A0A804K500_MUSAM</name>
<dbReference type="GO" id="GO:0010215">
    <property type="term" value="P:cellulose microfibril organization"/>
    <property type="evidence" value="ECO:0007669"/>
    <property type="project" value="InterPro"/>
</dbReference>
<evidence type="ECO:0000313" key="6">
    <source>
        <dbReference type="Proteomes" id="UP000012960"/>
    </source>
</evidence>
<dbReference type="InParanoid" id="A0A804K500"/>
<reference evidence="4" key="1">
    <citation type="submission" date="2021-03" db="EMBL/GenBank/DDBJ databases">
        <authorList>
            <consortium name="Genoscope - CEA"/>
            <person name="William W."/>
        </authorList>
    </citation>
    <scope>NUCLEOTIDE SEQUENCE</scope>
    <source>
        <strain evidence="4">Doubled-haploid Pahang</strain>
    </source>
</reference>
<dbReference type="InterPro" id="IPR006918">
    <property type="entry name" value="COBRA_pln"/>
</dbReference>
<dbReference type="PANTHER" id="PTHR31052">
    <property type="entry name" value="COBRA-LIKE PROTEIN 7"/>
    <property type="match status" value="1"/>
</dbReference>
<organism evidence="5 6">
    <name type="scientific">Musa acuminata subsp. malaccensis</name>
    <name type="common">Wild banana</name>
    <name type="synonym">Musa malaccensis</name>
    <dbReference type="NCBI Taxonomy" id="214687"/>
    <lineage>
        <taxon>Eukaryota</taxon>
        <taxon>Viridiplantae</taxon>
        <taxon>Streptophyta</taxon>
        <taxon>Embryophyta</taxon>
        <taxon>Tracheophyta</taxon>
        <taxon>Spermatophyta</taxon>
        <taxon>Magnoliopsida</taxon>
        <taxon>Liliopsida</taxon>
        <taxon>Zingiberales</taxon>
        <taxon>Musaceae</taxon>
        <taxon>Musa</taxon>
    </lineage>
</organism>
<evidence type="ECO:0000313" key="5">
    <source>
        <dbReference type="EnsemblPlants" id="Ma08_p10200.1"/>
    </source>
</evidence>
<keyword evidence="6" id="KW-1185">Reference proteome</keyword>
<evidence type="ECO:0000313" key="4">
    <source>
        <dbReference type="EMBL" id="CAG1831122.1"/>
    </source>
</evidence>
<sequence length="250" mass="27947">MTNSTSFLPRDSGDITIAYDVIQSYPSSYLAQVTIENRNPLGRLDHWQLSWEWERHEFIHSMKGAYPAVIDASDCIFGRQGQFYTDSLDFSKALSCKRKPTIVDLPPWRFNDTDLGGIPHCCRNGTILSPEMDLEKVVSSFQLQVSKIPRDLNRSILFPPGQLEHLWHAQAGLSVRPAHPRQPLGVPRPERPLLQQPGARELAGGLQHLPPQGVPRTYHCLYGPAPDCFGSCALRPVVVLLQGESAFIPS</sequence>
<dbReference type="GO" id="GO:0016020">
    <property type="term" value="C:membrane"/>
    <property type="evidence" value="ECO:0007669"/>
    <property type="project" value="InterPro"/>
</dbReference>
<evidence type="ECO:0000256" key="2">
    <source>
        <dbReference type="ARBA" id="ARBA00022729"/>
    </source>
</evidence>
<dbReference type="AlphaFoldDB" id="A0A804K500"/>
<evidence type="ECO:0000256" key="1">
    <source>
        <dbReference type="ARBA" id="ARBA00005507"/>
    </source>
</evidence>
<accession>A0A804K500</accession>
<dbReference type="EMBL" id="HG996472">
    <property type="protein sequence ID" value="CAG1831122.1"/>
    <property type="molecule type" value="Genomic_DNA"/>
</dbReference>
<gene>
    <name evidence="4" type="ORF">GSMUA_343760.1</name>
</gene>
<dbReference type="Pfam" id="PF04833">
    <property type="entry name" value="COBRA"/>
    <property type="match status" value="1"/>
</dbReference>